<name>A0A0F6RD79_9GAMM</name>
<proteinExistence type="inferred from homology"/>
<dbReference type="SUPFAM" id="SSF143456">
    <property type="entry name" value="VC0467-like"/>
    <property type="match status" value="1"/>
</dbReference>
<accession>A0A0F6RD79</accession>
<dbReference type="PANTHER" id="PTHR30327:SF1">
    <property type="entry name" value="UPF0301 PROTEIN YQGE"/>
    <property type="match status" value="1"/>
</dbReference>
<dbReference type="NCBIfam" id="NF001266">
    <property type="entry name" value="PRK00228.1-1"/>
    <property type="match status" value="1"/>
</dbReference>
<comment type="similarity">
    <text evidence="1 2">Belongs to the UPF0301 (AlgH) family.</text>
</comment>
<evidence type="ECO:0000313" key="3">
    <source>
        <dbReference type="EMBL" id="AKE53058.1"/>
    </source>
</evidence>
<protein>
    <recommendedName>
        <fullName evidence="2">UPF0301 protein TQ33_2131</fullName>
    </recommendedName>
</protein>
<evidence type="ECO:0000313" key="4">
    <source>
        <dbReference type="Proteomes" id="UP000034071"/>
    </source>
</evidence>
<dbReference type="GO" id="GO:0005829">
    <property type="term" value="C:cytosol"/>
    <property type="evidence" value="ECO:0007669"/>
    <property type="project" value="TreeGrafter"/>
</dbReference>
<dbReference type="Pfam" id="PF02622">
    <property type="entry name" value="DUF179"/>
    <property type="match status" value="1"/>
</dbReference>
<keyword evidence="4" id="KW-1185">Reference proteome</keyword>
<dbReference type="PATRIC" id="fig|914150.5.peg.2160"/>
<dbReference type="PANTHER" id="PTHR30327">
    <property type="entry name" value="UNCHARACTERIZED PROTEIN YQGE"/>
    <property type="match status" value="1"/>
</dbReference>
<sequence length="187" mass="20810">MESIQSLSDHLLIAMPTLEDSFFSRSVTYICEHSEEGALGIMLSQPLEATYHELFDHLKISSTNQEVLDYSLLAGGPVDKERGFILHSPLGSWESSMTISDEIALSTSEDILAAIANREGPEEAVIALGYSGWDKGQLEKEIEDNSWLIVPANKDIIFHTTPQQRWQKATKLLGIDWTQLTEHSGHA</sequence>
<evidence type="ECO:0000256" key="1">
    <source>
        <dbReference type="ARBA" id="ARBA00009600"/>
    </source>
</evidence>
<dbReference type="HAMAP" id="MF_00758">
    <property type="entry name" value="UPF0301"/>
    <property type="match status" value="1"/>
</dbReference>
<dbReference type="HOGENOM" id="CLU_057596_1_0_6"/>
<dbReference type="AlphaFoldDB" id="A0A0F6RD79"/>
<dbReference type="KEGG" id="kge:TQ33_2131"/>
<dbReference type="EMBL" id="CP010975">
    <property type="protein sequence ID" value="AKE53058.1"/>
    <property type="molecule type" value="Genomic_DNA"/>
</dbReference>
<dbReference type="STRING" id="914150.TQ33_2131"/>
<gene>
    <name evidence="3" type="ORF">TQ33_2131</name>
</gene>
<dbReference type="Proteomes" id="UP000034071">
    <property type="component" value="Chromosome"/>
</dbReference>
<dbReference type="InterPro" id="IPR003774">
    <property type="entry name" value="AlgH-like"/>
</dbReference>
<reference evidence="3 4" key="1">
    <citation type="submission" date="2015-02" db="EMBL/GenBank/DDBJ databases">
        <title>Complete genome sequence of Kangiella geojedonensis strain YCS-5T.</title>
        <authorList>
            <person name="Kim K.M."/>
        </authorList>
    </citation>
    <scope>NUCLEOTIDE SEQUENCE [LARGE SCALE GENOMIC DNA]</scope>
    <source>
        <strain evidence="3 4">YCS-5</strain>
    </source>
</reference>
<dbReference type="RefSeq" id="WP_052735291.1">
    <property type="nucleotide sequence ID" value="NZ_CP010975.1"/>
</dbReference>
<dbReference type="OrthoDB" id="9807486at2"/>
<organism evidence="3 4">
    <name type="scientific">Kangiella geojedonensis</name>
    <dbReference type="NCBI Taxonomy" id="914150"/>
    <lineage>
        <taxon>Bacteria</taxon>
        <taxon>Pseudomonadati</taxon>
        <taxon>Pseudomonadota</taxon>
        <taxon>Gammaproteobacteria</taxon>
        <taxon>Kangiellales</taxon>
        <taxon>Kangiellaceae</taxon>
        <taxon>Kangiella</taxon>
    </lineage>
</organism>
<dbReference type="Gene3D" id="3.40.1740.10">
    <property type="entry name" value="VC0467-like"/>
    <property type="match status" value="1"/>
</dbReference>
<evidence type="ECO:0000256" key="2">
    <source>
        <dbReference type="HAMAP-Rule" id="MF_00758"/>
    </source>
</evidence>